<dbReference type="WBParaSite" id="PSAMB.scaffold444size50824.g5849.t1">
    <property type="protein sequence ID" value="PSAMB.scaffold444size50824.g5849.t1"/>
    <property type="gene ID" value="PSAMB.scaffold444size50824.g5849"/>
</dbReference>
<evidence type="ECO:0000259" key="10">
    <source>
        <dbReference type="Pfam" id="PF01138"/>
    </source>
</evidence>
<evidence type="ECO:0000256" key="8">
    <source>
        <dbReference type="ARBA" id="ARBA00023242"/>
    </source>
</evidence>
<dbReference type="PANTHER" id="PTHR11953">
    <property type="entry name" value="EXOSOME COMPLEX COMPONENT"/>
    <property type="match status" value="1"/>
</dbReference>
<dbReference type="InterPro" id="IPR001247">
    <property type="entry name" value="ExoRNase_PH_dom1"/>
</dbReference>
<evidence type="ECO:0000256" key="2">
    <source>
        <dbReference type="ARBA" id="ARBA00004496"/>
    </source>
</evidence>
<evidence type="ECO:0000256" key="1">
    <source>
        <dbReference type="ARBA" id="ARBA00004123"/>
    </source>
</evidence>
<dbReference type="CDD" id="cd11371">
    <property type="entry name" value="RNase_PH_MTR3"/>
    <property type="match status" value="1"/>
</dbReference>
<evidence type="ECO:0000256" key="9">
    <source>
        <dbReference type="SAM" id="MobiDB-lite"/>
    </source>
</evidence>
<keyword evidence="6" id="KW-0271">Exosome</keyword>
<comment type="similarity">
    <text evidence="3">Belongs to the RNase PH family.</text>
</comment>
<dbReference type="GO" id="GO:0016075">
    <property type="term" value="P:rRNA catabolic process"/>
    <property type="evidence" value="ECO:0007669"/>
    <property type="project" value="TreeGrafter"/>
</dbReference>
<dbReference type="PANTHER" id="PTHR11953:SF2">
    <property type="entry name" value="EXOSOME COMPLEX COMPONENT MTR3"/>
    <property type="match status" value="1"/>
</dbReference>
<dbReference type="Pfam" id="PF01138">
    <property type="entry name" value="RNase_PH"/>
    <property type="match status" value="1"/>
</dbReference>
<dbReference type="InterPro" id="IPR027408">
    <property type="entry name" value="PNPase/RNase_PH_dom_sf"/>
</dbReference>
<proteinExistence type="inferred from homology"/>
<dbReference type="Proteomes" id="UP000887566">
    <property type="component" value="Unplaced"/>
</dbReference>
<keyword evidence="7" id="KW-0694">RNA-binding</keyword>
<dbReference type="SUPFAM" id="SSF54211">
    <property type="entry name" value="Ribosomal protein S5 domain 2-like"/>
    <property type="match status" value="1"/>
</dbReference>
<dbReference type="InterPro" id="IPR050080">
    <property type="entry name" value="RNase_PH"/>
</dbReference>
<evidence type="ECO:0000256" key="3">
    <source>
        <dbReference type="ARBA" id="ARBA00006678"/>
    </source>
</evidence>
<dbReference type="GO" id="GO:0006364">
    <property type="term" value="P:rRNA processing"/>
    <property type="evidence" value="ECO:0007669"/>
    <property type="project" value="UniProtKB-KW"/>
</dbReference>
<dbReference type="GO" id="GO:0000176">
    <property type="term" value="C:nuclear exosome (RNase complex)"/>
    <property type="evidence" value="ECO:0007669"/>
    <property type="project" value="TreeGrafter"/>
</dbReference>
<dbReference type="GO" id="GO:0071051">
    <property type="term" value="P:poly(A)-dependent snoRNA 3'-end processing"/>
    <property type="evidence" value="ECO:0007669"/>
    <property type="project" value="TreeGrafter"/>
</dbReference>
<evidence type="ECO:0000313" key="11">
    <source>
        <dbReference type="Proteomes" id="UP000887566"/>
    </source>
</evidence>
<keyword evidence="4" id="KW-0963">Cytoplasm</keyword>
<dbReference type="GO" id="GO:0003723">
    <property type="term" value="F:RNA binding"/>
    <property type="evidence" value="ECO:0007669"/>
    <property type="project" value="UniProtKB-KW"/>
</dbReference>
<dbReference type="GO" id="GO:0071028">
    <property type="term" value="P:nuclear mRNA surveillance"/>
    <property type="evidence" value="ECO:0007669"/>
    <property type="project" value="TreeGrafter"/>
</dbReference>
<organism evidence="11 12">
    <name type="scientific">Plectus sambesii</name>
    <dbReference type="NCBI Taxonomy" id="2011161"/>
    <lineage>
        <taxon>Eukaryota</taxon>
        <taxon>Metazoa</taxon>
        <taxon>Ecdysozoa</taxon>
        <taxon>Nematoda</taxon>
        <taxon>Chromadorea</taxon>
        <taxon>Plectida</taxon>
        <taxon>Plectina</taxon>
        <taxon>Plectoidea</taxon>
        <taxon>Plectidae</taxon>
        <taxon>Plectus</taxon>
    </lineage>
</organism>
<keyword evidence="11" id="KW-1185">Reference proteome</keyword>
<dbReference type="GO" id="GO:0005730">
    <property type="term" value="C:nucleolus"/>
    <property type="evidence" value="ECO:0007669"/>
    <property type="project" value="TreeGrafter"/>
</dbReference>
<feature type="region of interest" description="Disordered" evidence="9">
    <location>
        <begin position="1"/>
        <end position="27"/>
    </location>
</feature>
<dbReference type="InterPro" id="IPR036345">
    <property type="entry name" value="ExoRNase_PH_dom2_sf"/>
</dbReference>
<feature type="compositionally biased region" description="Polar residues" evidence="9">
    <location>
        <begin position="8"/>
        <end position="27"/>
    </location>
</feature>
<dbReference type="Gene3D" id="3.30.230.70">
    <property type="entry name" value="GHMP Kinase, N-terminal domain"/>
    <property type="match status" value="1"/>
</dbReference>
<dbReference type="SUPFAM" id="SSF55666">
    <property type="entry name" value="Ribonuclease PH domain 2-like"/>
    <property type="match status" value="1"/>
</dbReference>
<comment type="subcellular location">
    <subcellularLocation>
        <location evidence="2">Cytoplasm</location>
    </subcellularLocation>
    <subcellularLocation>
        <location evidence="1">Nucleus</location>
    </subcellularLocation>
</comment>
<protein>
    <submittedName>
        <fullName evidence="12">Exoribonuclease phosphorolytic domain-containing protein</fullName>
    </submittedName>
</protein>
<sequence>MRLPASSLPLSHFTQSSSGLPSHSDRQNTANMRPFFIRANVLESAKGSAYIEMGNTKLVCSVDGPKEITVSSDSGDAYSEGILNVRVKFAVFSHQERTVSDADAHRRIGDPTELETKLAANIQDGLSPAVCLDRIPRAQIDINCTILEDQGGVLSAALICASSALADAGIDMYDLVLSSSLAVVDNDQMIVDPSTTCLADKPISGSVTVALMPSLNQVVTCEQSGACSPETLRKAIRLATECCVKLHPLVQKALVTSVRLRSRPK</sequence>
<evidence type="ECO:0000256" key="4">
    <source>
        <dbReference type="ARBA" id="ARBA00022490"/>
    </source>
</evidence>
<keyword evidence="5" id="KW-0698">rRNA processing</keyword>
<evidence type="ECO:0000256" key="5">
    <source>
        <dbReference type="ARBA" id="ARBA00022552"/>
    </source>
</evidence>
<evidence type="ECO:0000256" key="7">
    <source>
        <dbReference type="ARBA" id="ARBA00022884"/>
    </source>
</evidence>
<keyword evidence="8" id="KW-0539">Nucleus</keyword>
<evidence type="ECO:0000256" key="6">
    <source>
        <dbReference type="ARBA" id="ARBA00022835"/>
    </source>
</evidence>
<dbReference type="GO" id="GO:0034475">
    <property type="term" value="P:U4 snRNA 3'-end processing"/>
    <property type="evidence" value="ECO:0007669"/>
    <property type="project" value="TreeGrafter"/>
</dbReference>
<dbReference type="InterPro" id="IPR020568">
    <property type="entry name" value="Ribosomal_Su5_D2-typ_SF"/>
</dbReference>
<feature type="domain" description="Exoribonuclease phosphorolytic" evidence="10">
    <location>
        <begin position="32"/>
        <end position="170"/>
    </location>
</feature>
<dbReference type="AlphaFoldDB" id="A0A914WPC5"/>
<dbReference type="GO" id="GO:0000177">
    <property type="term" value="C:cytoplasmic exosome (RNase complex)"/>
    <property type="evidence" value="ECO:0007669"/>
    <property type="project" value="TreeGrafter"/>
</dbReference>
<name>A0A914WPC5_9BILA</name>
<evidence type="ECO:0000313" key="12">
    <source>
        <dbReference type="WBParaSite" id="PSAMB.scaffold444size50824.g5849.t1"/>
    </source>
</evidence>
<accession>A0A914WPC5</accession>
<reference evidence="12" key="1">
    <citation type="submission" date="2022-11" db="UniProtKB">
        <authorList>
            <consortium name="WormBaseParasite"/>
        </authorList>
    </citation>
    <scope>IDENTIFICATION</scope>
</reference>